<comment type="function">
    <text evidence="7">Required for pre-mRNA splicing.</text>
</comment>
<proteinExistence type="inferred from homology"/>
<dbReference type="GO" id="GO:0005681">
    <property type="term" value="C:spliceosomal complex"/>
    <property type="evidence" value="ECO:0007669"/>
    <property type="project" value="UniProtKB-KW"/>
</dbReference>
<evidence type="ECO:0000256" key="4">
    <source>
        <dbReference type="ARBA" id="ARBA00022728"/>
    </source>
</evidence>
<dbReference type="GO" id="GO:0046540">
    <property type="term" value="C:U4/U6 x U5 tri-snRNP complex"/>
    <property type="evidence" value="ECO:0007669"/>
    <property type="project" value="InterPro"/>
</dbReference>
<dbReference type="Pfam" id="PF03371">
    <property type="entry name" value="PRP38"/>
    <property type="match status" value="1"/>
</dbReference>
<evidence type="ECO:0000313" key="9">
    <source>
        <dbReference type="Proteomes" id="UP000240830"/>
    </source>
</evidence>
<comment type="subcellular location">
    <subcellularLocation>
        <location evidence="1 7">Nucleus</location>
    </subcellularLocation>
</comment>
<dbReference type="EMBL" id="MTSL01000169">
    <property type="protein sequence ID" value="PJF17527.1"/>
    <property type="molecule type" value="Genomic_DNA"/>
</dbReference>
<comment type="caution">
    <text evidence="8">The sequence shown here is derived from an EMBL/GenBank/DDBJ whole genome shotgun (WGS) entry which is preliminary data.</text>
</comment>
<gene>
    <name evidence="8" type="ORF">PSACC_02619</name>
</gene>
<keyword evidence="4 7" id="KW-0747">Spliceosome</keyword>
<organism evidence="8 9">
    <name type="scientific">Paramicrosporidium saccamoebae</name>
    <dbReference type="NCBI Taxonomy" id="1246581"/>
    <lineage>
        <taxon>Eukaryota</taxon>
        <taxon>Fungi</taxon>
        <taxon>Fungi incertae sedis</taxon>
        <taxon>Cryptomycota</taxon>
        <taxon>Cryptomycota incertae sedis</taxon>
        <taxon>Paramicrosporidium</taxon>
    </lineage>
</organism>
<dbReference type="PANTHER" id="PTHR23142">
    <property type="entry name" value="PRE-MRNA-SPLICING FACTOR 38A-RELATED"/>
    <property type="match status" value="1"/>
</dbReference>
<evidence type="ECO:0000256" key="3">
    <source>
        <dbReference type="ARBA" id="ARBA00022664"/>
    </source>
</evidence>
<dbReference type="InterPro" id="IPR005037">
    <property type="entry name" value="PRP38"/>
</dbReference>
<dbReference type="GO" id="GO:0000398">
    <property type="term" value="P:mRNA splicing, via spliceosome"/>
    <property type="evidence" value="ECO:0007669"/>
    <property type="project" value="UniProtKB-UniRule"/>
</dbReference>
<keyword evidence="5 7" id="KW-0508">mRNA splicing</keyword>
<name>A0A2H9TID3_9FUNG</name>
<dbReference type="STRING" id="1246581.A0A2H9TID3"/>
<evidence type="ECO:0000256" key="6">
    <source>
        <dbReference type="ARBA" id="ARBA00023242"/>
    </source>
</evidence>
<sequence>MSNKTDKGAQTVHGRDPQLLVEKIIRERIYESVFWKEECFGLNAETILDKAVELNYVGGTFANQRPVPFLCLLLKLLQIQPTMPIVEEYIQQEDWKYLRLLGLFYLRLVAPSVQVYTKLEPFLADRRKIRSRQTSGTYTLAHVDEVVDEMLTQDRVFGIILPRLPKRTALEDTEELPMRSLFFPVDAASGNAIQIDEEAPTEYRESLSIEETNQLRQRLGLAPLT</sequence>
<keyword evidence="9" id="KW-1185">Reference proteome</keyword>
<dbReference type="AlphaFoldDB" id="A0A2H9TID3"/>
<comment type="similarity">
    <text evidence="2 7">Belongs to the PRP38 family.</text>
</comment>
<keyword evidence="3 7" id="KW-0507">mRNA processing</keyword>
<dbReference type="InterPro" id="IPR045347">
    <property type="entry name" value="HIND"/>
</dbReference>
<evidence type="ECO:0000256" key="7">
    <source>
        <dbReference type="RuleBase" id="RU367025"/>
    </source>
</evidence>
<dbReference type="Proteomes" id="UP000240830">
    <property type="component" value="Unassembled WGS sequence"/>
</dbReference>
<evidence type="ECO:0000256" key="1">
    <source>
        <dbReference type="ARBA" id="ARBA00004123"/>
    </source>
</evidence>
<protein>
    <recommendedName>
        <fullName evidence="7">Pre-mRNA-splicing factor 38</fullName>
    </recommendedName>
</protein>
<evidence type="ECO:0000313" key="8">
    <source>
        <dbReference type="EMBL" id="PJF17527.1"/>
    </source>
</evidence>
<evidence type="ECO:0000256" key="5">
    <source>
        <dbReference type="ARBA" id="ARBA00023187"/>
    </source>
</evidence>
<keyword evidence="6 7" id="KW-0539">Nucleus</keyword>
<dbReference type="Pfam" id="PF19252">
    <property type="entry name" value="HIND"/>
    <property type="match status" value="1"/>
</dbReference>
<dbReference type="OrthoDB" id="190958at2759"/>
<reference evidence="8 9" key="1">
    <citation type="submission" date="2016-10" db="EMBL/GenBank/DDBJ databases">
        <title>The genome of Paramicrosporidium saccamoebae is the missing link in understanding Cryptomycota and Microsporidia evolution.</title>
        <authorList>
            <person name="Quandt C.A."/>
            <person name="Beaudet D."/>
            <person name="Corsaro D."/>
            <person name="Michel R."/>
            <person name="Corradi N."/>
            <person name="James T."/>
        </authorList>
    </citation>
    <scope>NUCLEOTIDE SEQUENCE [LARGE SCALE GENOMIC DNA]</scope>
    <source>
        <strain evidence="8 9">KSL3</strain>
    </source>
</reference>
<evidence type="ECO:0000256" key="2">
    <source>
        <dbReference type="ARBA" id="ARBA00006164"/>
    </source>
</evidence>
<accession>A0A2H9TID3</accession>